<feature type="transmembrane region" description="Helical" evidence="2">
    <location>
        <begin position="89"/>
        <end position="113"/>
    </location>
</feature>
<keyword evidence="4" id="KW-1185">Reference proteome</keyword>
<sequence>MGSQPPSRTDASPPRLDDLGAHVPVYPIARVPAAGLHPGASQEDPDIVVIMQPPLVPHPSPEETATSPELRFQDRNEETAQDERLCMQAWVLCAAVCFPLVFASWLLLVPYLVHGAIPPGGGQMRTLPTYPSQTVPAPTFSMTSPTASFPATTFTIPSHSSPSLPPSAFTVPSYVPFFSAHTCANAYSAILSGANVSFAINNGDITFNNGSSVII</sequence>
<evidence type="ECO:0000256" key="1">
    <source>
        <dbReference type="SAM" id="MobiDB-lite"/>
    </source>
</evidence>
<evidence type="ECO:0000256" key="2">
    <source>
        <dbReference type="SAM" id="Phobius"/>
    </source>
</evidence>
<dbReference type="Proteomes" id="UP001321473">
    <property type="component" value="Unassembled WGS sequence"/>
</dbReference>
<feature type="region of interest" description="Disordered" evidence="1">
    <location>
        <begin position="52"/>
        <end position="73"/>
    </location>
</feature>
<keyword evidence="2" id="KW-0812">Transmembrane</keyword>
<keyword evidence="2" id="KW-1133">Transmembrane helix</keyword>
<name>A0AAQ4DS24_AMBAM</name>
<comment type="caution">
    <text evidence="3">The sequence shown here is derived from an EMBL/GenBank/DDBJ whole genome shotgun (WGS) entry which is preliminary data.</text>
</comment>
<dbReference type="AlphaFoldDB" id="A0AAQ4DS24"/>
<evidence type="ECO:0000313" key="4">
    <source>
        <dbReference type="Proteomes" id="UP001321473"/>
    </source>
</evidence>
<evidence type="ECO:0000313" key="3">
    <source>
        <dbReference type="EMBL" id="KAK8765264.1"/>
    </source>
</evidence>
<organism evidence="3 4">
    <name type="scientific">Amblyomma americanum</name>
    <name type="common">Lone star tick</name>
    <dbReference type="NCBI Taxonomy" id="6943"/>
    <lineage>
        <taxon>Eukaryota</taxon>
        <taxon>Metazoa</taxon>
        <taxon>Ecdysozoa</taxon>
        <taxon>Arthropoda</taxon>
        <taxon>Chelicerata</taxon>
        <taxon>Arachnida</taxon>
        <taxon>Acari</taxon>
        <taxon>Parasitiformes</taxon>
        <taxon>Ixodida</taxon>
        <taxon>Ixodoidea</taxon>
        <taxon>Ixodidae</taxon>
        <taxon>Amblyomminae</taxon>
        <taxon>Amblyomma</taxon>
    </lineage>
</organism>
<feature type="region of interest" description="Disordered" evidence="1">
    <location>
        <begin position="1"/>
        <end position="20"/>
    </location>
</feature>
<gene>
    <name evidence="3" type="ORF">V5799_032130</name>
</gene>
<protein>
    <submittedName>
        <fullName evidence="3">Uncharacterized protein</fullName>
    </submittedName>
</protein>
<dbReference type="EMBL" id="JARKHS020027552">
    <property type="protein sequence ID" value="KAK8765264.1"/>
    <property type="molecule type" value="Genomic_DNA"/>
</dbReference>
<keyword evidence="2" id="KW-0472">Membrane</keyword>
<proteinExistence type="predicted"/>
<reference evidence="3 4" key="1">
    <citation type="journal article" date="2023" name="Arcadia Sci">
        <title>De novo assembly of a long-read Amblyomma americanum tick genome.</title>
        <authorList>
            <person name="Chou S."/>
            <person name="Poskanzer K.E."/>
            <person name="Rollins M."/>
            <person name="Thuy-Boun P.S."/>
        </authorList>
    </citation>
    <scope>NUCLEOTIDE SEQUENCE [LARGE SCALE GENOMIC DNA]</scope>
    <source>
        <strain evidence="3">F_SG_1</strain>
        <tissue evidence="3">Salivary glands</tissue>
    </source>
</reference>
<feature type="compositionally biased region" description="Polar residues" evidence="1">
    <location>
        <begin position="1"/>
        <end position="10"/>
    </location>
</feature>
<accession>A0AAQ4DS24</accession>